<feature type="binding site" evidence="14">
    <location>
        <position position="180"/>
    </location>
    <ligand>
        <name>L-threonine</name>
        <dbReference type="ChEBI" id="CHEBI:57926"/>
    </ligand>
</feature>
<keyword evidence="9 13" id="KW-0547">Nucleotide-binding</keyword>
<keyword evidence="5 13" id="KW-0963">Cytoplasm</keyword>
<dbReference type="PIRSF" id="PIRSF004930">
    <property type="entry name" value="Tln_factor_SUA5"/>
    <property type="match status" value="1"/>
</dbReference>
<evidence type="ECO:0000256" key="14">
    <source>
        <dbReference type="PIRSR" id="PIRSR004930-1"/>
    </source>
</evidence>
<dbReference type="Pfam" id="PF01300">
    <property type="entry name" value="Sua5_yciO_yrdC"/>
    <property type="match status" value="1"/>
</dbReference>
<dbReference type="Proteomes" id="UP000245461">
    <property type="component" value="Unassembled WGS sequence"/>
</dbReference>
<dbReference type="PROSITE" id="PS51163">
    <property type="entry name" value="YRDC"/>
    <property type="match status" value="1"/>
</dbReference>
<evidence type="ECO:0000256" key="13">
    <source>
        <dbReference type="PIRNR" id="PIRNR004930"/>
    </source>
</evidence>
<dbReference type="InterPro" id="IPR050156">
    <property type="entry name" value="TC-AMP_synthase_SUA5"/>
</dbReference>
<feature type="binding site" evidence="14">
    <location>
        <position position="194"/>
    </location>
    <ligand>
        <name>ATP</name>
        <dbReference type="ChEBI" id="CHEBI:30616"/>
    </ligand>
</feature>
<keyword evidence="8 13" id="KW-0548">Nucleotidyltransferase</keyword>
<comment type="catalytic activity">
    <reaction evidence="12 13">
        <text>L-threonine + hydrogencarbonate + ATP = L-threonylcarbamoyladenylate + diphosphate + H2O</text>
        <dbReference type="Rhea" id="RHEA:36407"/>
        <dbReference type="ChEBI" id="CHEBI:15377"/>
        <dbReference type="ChEBI" id="CHEBI:17544"/>
        <dbReference type="ChEBI" id="CHEBI:30616"/>
        <dbReference type="ChEBI" id="CHEBI:33019"/>
        <dbReference type="ChEBI" id="CHEBI:57926"/>
        <dbReference type="ChEBI" id="CHEBI:73682"/>
        <dbReference type="EC" id="2.7.7.87"/>
    </reaction>
</comment>
<keyword evidence="10 13" id="KW-0067">ATP-binding</keyword>
<feature type="binding site" evidence="14">
    <location>
        <position position="231"/>
    </location>
    <ligand>
        <name>ATP</name>
        <dbReference type="ChEBI" id="CHEBI:30616"/>
    </ligand>
</feature>
<feature type="binding site" evidence="14">
    <location>
        <position position="141"/>
    </location>
    <ligand>
        <name>ATP</name>
        <dbReference type="ChEBI" id="CHEBI:30616"/>
    </ligand>
</feature>
<dbReference type="GO" id="GO:0005737">
    <property type="term" value="C:cytoplasm"/>
    <property type="evidence" value="ECO:0007669"/>
    <property type="project" value="UniProtKB-SubCell"/>
</dbReference>
<dbReference type="EC" id="2.7.7.87" evidence="3 13"/>
<dbReference type="Pfam" id="PF03481">
    <property type="entry name" value="Sua5_C"/>
    <property type="match status" value="1"/>
</dbReference>
<dbReference type="PANTHER" id="PTHR17490">
    <property type="entry name" value="SUA5"/>
    <property type="match status" value="1"/>
</dbReference>
<gene>
    <name evidence="16" type="ORF">DKG74_10440</name>
</gene>
<dbReference type="GO" id="GO:0006450">
    <property type="term" value="P:regulation of translational fidelity"/>
    <property type="evidence" value="ECO:0007669"/>
    <property type="project" value="TreeGrafter"/>
</dbReference>
<proteinExistence type="inferred from homology"/>
<evidence type="ECO:0000256" key="10">
    <source>
        <dbReference type="ARBA" id="ARBA00022840"/>
    </source>
</evidence>
<keyword evidence="17" id="KW-1185">Reference proteome</keyword>
<evidence type="ECO:0000313" key="17">
    <source>
        <dbReference type="Proteomes" id="UP000245461"/>
    </source>
</evidence>
<dbReference type="OrthoDB" id="9814580at2"/>
<organism evidence="16 17">
    <name type="scientific">Zavarzinia aquatilis</name>
    <dbReference type="NCBI Taxonomy" id="2211142"/>
    <lineage>
        <taxon>Bacteria</taxon>
        <taxon>Pseudomonadati</taxon>
        <taxon>Pseudomonadota</taxon>
        <taxon>Alphaproteobacteria</taxon>
        <taxon>Rhodospirillales</taxon>
        <taxon>Zavarziniaceae</taxon>
        <taxon>Zavarzinia</taxon>
    </lineage>
</organism>
<evidence type="ECO:0000256" key="4">
    <source>
        <dbReference type="ARBA" id="ARBA00015492"/>
    </source>
</evidence>
<keyword evidence="7 13" id="KW-0819">tRNA processing</keyword>
<feature type="binding site" evidence="14">
    <location>
        <position position="64"/>
    </location>
    <ligand>
        <name>L-threonine</name>
        <dbReference type="ChEBI" id="CHEBI:57926"/>
    </ligand>
</feature>
<comment type="caution">
    <text evidence="16">The sequence shown here is derived from an EMBL/GenBank/DDBJ whole genome shotgun (WGS) entry which is preliminary data.</text>
</comment>
<comment type="subcellular location">
    <subcellularLocation>
        <location evidence="1 13">Cytoplasm</location>
    </subcellularLocation>
</comment>
<dbReference type="AlphaFoldDB" id="A0A317E793"/>
<evidence type="ECO:0000259" key="15">
    <source>
        <dbReference type="PROSITE" id="PS51163"/>
    </source>
</evidence>
<sequence length="324" mass="32616">MTVPINPPVDETIAQAAAALKGGFLVGMPTETVYGLAGDATSDVAVARIFAAKGRPRFNPLIIHVADADEAAALAEVSPRAAALMARFWPGPLTLVLPRRADCPISLLASAGLDTVALRCPDHAVARALIRAAGRPLAAPSANPSGRLSPTCAADVAEAFTRDQVALVIDGGAAPVGVESTIVGLFGDGAVMLRPGGLPRAAIETVTGPLQDAGHADADAPQSPGRLLSHYAPRLPVRLNATSVAPDEALLGFGGSLPAGALVSLNLSPAGDLAEAAAHLFAMLRQLDRSGAKGIAVMPIPGDGLGEAIRDRLGRAAAPRGAAA</sequence>
<evidence type="ECO:0000256" key="6">
    <source>
        <dbReference type="ARBA" id="ARBA00022679"/>
    </source>
</evidence>
<dbReference type="Gene3D" id="3.40.50.11030">
    <property type="entry name" value="Threonylcarbamoyl-AMP synthase, C-terminal domain"/>
    <property type="match status" value="1"/>
</dbReference>
<protein>
    <recommendedName>
        <fullName evidence="4 13">Threonylcarbamoyl-AMP synthase</fullName>
        <shortName evidence="13">TC-AMP synthase</shortName>
        <ecNumber evidence="3 13">2.7.7.87</ecNumber>
    </recommendedName>
    <alternativeName>
        <fullName evidence="11 13">L-threonylcarbamoyladenylate synthase</fullName>
    </alternativeName>
</protein>
<evidence type="ECO:0000256" key="5">
    <source>
        <dbReference type="ARBA" id="ARBA00022490"/>
    </source>
</evidence>
<feature type="binding site" evidence="14">
    <location>
        <position position="139"/>
    </location>
    <ligand>
        <name>L-threonine</name>
        <dbReference type="ChEBI" id="CHEBI:57926"/>
    </ligand>
</feature>
<dbReference type="InterPro" id="IPR006070">
    <property type="entry name" value="Sua5-like_dom"/>
</dbReference>
<comment type="function">
    <text evidence="13">Required for the formation of a threonylcarbamoyl group on adenosine at position 37 (t(6)A37) in tRNAs that read codons beginning with adenine.</text>
</comment>
<dbReference type="GO" id="GO:0003725">
    <property type="term" value="F:double-stranded RNA binding"/>
    <property type="evidence" value="ECO:0007669"/>
    <property type="project" value="UniProtKB-UniRule"/>
</dbReference>
<dbReference type="GO" id="GO:0008033">
    <property type="term" value="P:tRNA processing"/>
    <property type="evidence" value="ECO:0007669"/>
    <property type="project" value="UniProtKB-KW"/>
</dbReference>
<dbReference type="PANTHER" id="PTHR17490:SF16">
    <property type="entry name" value="THREONYLCARBAMOYL-AMP SYNTHASE"/>
    <property type="match status" value="1"/>
</dbReference>
<evidence type="ECO:0000256" key="2">
    <source>
        <dbReference type="ARBA" id="ARBA00007663"/>
    </source>
</evidence>
<dbReference type="InterPro" id="IPR010923">
    <property type="entry name" value="T(6)A37_SUA5"/>
</dbReference>
<feature type="binding site" evidence="14">
    <location>
        <position position="149"/>
    </location>
    <ligand>
        <name>ATP</name>
        <dbReference type="ChEBI" id="CHEBI:30616"/>
    </ligand>
</feature>
<evidence type="ECO:0000256" key="1">
    <source>
        <dbReference type="ARBA" id="ARBA00004496"/>
    </source>
</evidence>
<feature type="binding site" evidence="14">
    <location>
        <position position="115"/>
    </location>
    <ligand>
        <name>ATP</name>
        <dbReference type="ChEBI" id="CHEBI:30616"/>
    </ligand>
</feature>
<evidence type="ECO:0000313" key="16">
    <source>
        <dbReference type="EMBL" id="PWR22988.1"/>
    </source>
</evidence>
<dbReference type="GO" id="GO:0000049">
    <property type="term" value="F:tRNA binding"/>
    <property type="evidence" value="ECO:0007669"/>
    <property type="project" value="TreeGrafter"/>
</dbReference>
<evidence type="ECO:0000256" key="8">
    <source>
        <dbReference type="ARBA" id="ARBA00022695"/>
    </source>
</evidence>
<dbReference type="NCBIfam" id="TIGR00057">
    <property type="entry name" value="L-threonylcarbamoyladenylate synthase"/>
    <property type="match status" value="1"/>
</dbReference>
<feature type="binding site" evidence="14">
    <location>
        <position position="59"/>
    </location>
    <ligand>
        <name>ATP</name>
        <dbReference type="ChEBI" id="CHEBI:30616"/>
    </ligand>
</feature>
<dbReference type="InterPro" id="IPR017945">
    <property type="entry name" value="DHBP_synth_RibB-like_a/b_dom"/>
</dbReference>
<dbReference type="SUPFAM" id="SSF55821">
    <property type="entry name" value="YrdC/RibB"/>
    <property type="match status" value="1"/>
</dbReference>
<dbReference type="InterPro" id="IPR038385">
    <property type="entry name" value="Sua5/YwlC_C"/>
</dbReference>
<feature type="domain" description="YrdC-like" evidence="15">
    <location>
        <begin position="10"/>
        <end position="198"/>
    </location>
</feature>
<accession>A0A317E793</accession>
<dbReference type="Gene3D" id="3.90.870.10">
    <property type="entry name" value="DHBP synthase"/>
    <property type="match status" value="1"/>
</dbReference>
<keyword evidence="6 13" id="KW-0808">Transferase</keyword>
<comment type="similarity">
    <text evidence="2 13">Belongs to the SUA5 family.</text>
</comment>
<feature type="binding site" evidence="14">
    <location>
        <position position="32"/>
    </location>
    <ligand>
        <name>L-threonine</name>
        <dbReference type="ChEBI" id="CHEBI:57926"/>
    </ligand>
</feature>
<dbReference type="EMBL" id="QGLE01000005">
    <property type="protein sequence ID" value="PWR22988.1"/>
    <property type="molecule type" value="Genomic_DNA"/>
</dbReference>
<dbReference type="GO" id="GO:0005524">
    <property type="term" value="F:ATP binding"/>
    <property type="evidence" value="ECO:0007669"/>
    <property type="project" value="UniProtKB-UniRule"/>
</dbReference>
<name>A0A317E793_9PROT</name>
<evidence type="ECO:0000256" key="11">
    <source>
        <dbReference type="ARBA" id="ARBA00029774"/>
    </source>
</evidence>
<evidence type="ECO:0000256" key="12">
    <source>
        <dbReference type="ARBA" id="ARBA00048366"/>
    </source>
</evidence>
<reference evidence="16 17" key="1">
    <citation type="submission" date="2018-05" db="EMBL/GenBank/DDBJ databases">
        <title>Zavarzinia sp. HR-AS.</title>
        <authorList>
            <person name="Lee Y."/>
            <person name="Jeon C.O."/>
        </authorList>
    </citation>
    <scope>NUCLEOTIDE SEQUENCE [LARGE SCALE GENOMIC DNA]</scope>
    <source>
        <strain evidence="16 17">HR-AS</strain>
    </source>
</reference>
<evidence type="ECO:0000256" key="3">
    <source>
        <dbReference type="ARBA" id="ARBA00012584"/>
    </source>
</evidence>
<dbReference type="InterPro" id="IPR005145">
    <property type="entry name" value="Sua5_C"/>
</dbReference>
<feature type="binding site" evidence="14">
    <location>
        <position position="119"/>
    </location>
    <ligand>
        <name>L-threonine</name>
        <dbReference type="ChEBI" id="CHEBI:57926"/>
    </ligand>
</feature>
<feature type="binding site" evidence="14">
    <location>
        <position position="55"/>
    </location>
    <ligand>
        <name>ATP</name>
        <dbReference type="ChEBI" id="CHEBI:30616"/>
    </ligand>
</feature>
<evidence type="ECO:0000256" key="7">
    <source>
        <dbReference type="ARBA" id="ARBA00022694"/>
    </source>
</evidence>
<dbReference type="GO" id="GO:0061710">
    <property type="term" value="F:L-threonylcarbamoyladenylate synthase"/>
    <property type="evidence" value="ECO:0007669"/>
    <property type="project" value="UniProtKB-EC"/>
</dbReference>
<evidence type="ECO:0000256" key="9">
    <source>
        <dbReference type="ARBA" id="ARBA00022741"/>
    </source>
</evidence>